<dbReference type="EMBL" id="JBHPBY010000230">
    <property type="protein sequence ID" value="MFC1851835.1"/>
    <property type="molecule type" value="Genomic_DNA"/>
</dbReference>
<comment type="caution">
    <text evidence="1">The sequence shown here is derived from an EMBL/GenBank/DDBJ whole genome shotgun (WGS) entry which is preliminary data.</text>
</comment>
<protein>
    <submittedName>
        <fullName evidence="1">Uncharacterized protein</fullName>
    </submittedName>
</protein>
<dbReference type="Proteomes" id="UP001594351">
    <property type="component" value="Unassembled WGS sequence"/>
</dbReference>
<reference evidence="1 2" key="1">
    <citation type="submission" date="2024-09" db="EMBL/GenBank/DDBJ databases">
        <title>Laminarin stimulates single cell rates of sulfate reduction while oxygen inhibits transcriptomic activity in coastal marine sediment.</title>
        <authorList>
            <person name="Lindsay M."/>
            <person name="Orcutt B."/>
            <person name="Emerson D."/>
            <person name="Stepanauskas R."/>
            <person name="D'Angelo T."/>
        </authorList>
    </citation>
    <scope>NUCLEOTIDE SEQUENCE [LARGE SCALE GENOMIC DNA]</scope>
    <source>
        <strain evidence="1">SAG AM-311-K15</strain>
    </source>
</reference>
<proteinExistence type="predicted"/>
<name>A0ABV6Z071_UNCC1</name>
<keyword evidence="2" id="KW-1185">Reference proteome</keyword>
<sequence>MSISVPAEVIGKLREATVSLMKSKFKKEIVEPEEAVLARFQPIFSAEHIPSLTEEEFRSFLLPENNHHWSGLHRQGSRMCADMTKLRQALILLVNEDLPVSDRLDEATKTVFGMGKNIASAILLVTQPDRYGVWNNPSEANMKRLGIWPKFDRGELFGSRYVKVNQILLELRDALQIDLWTIDALWWFLDREVSEDTGIPDVEYSDSAGGHIITEVCRNSSLF</sequence>
<gene>
    <name evidence="1" type="ORF">ACFL27_16715</name>
</gene>
<evidence type="ECO:0000313" key="1">
    <source>
        <dbReference type="EMBL" id="MFC1851835.1"/>
    </source>
</evidence>
<accession>A0ABV6Z071</accession>
<organism evidence="1 2">
    <name type="scientific">candidate division CSSED10-310 bacterium</name>
    <dbReference type="NCBI Taxonomy" id="2855610"/>
    <lineage>
        <taxon>Bacteria</taxon>
        <taxon>Bacteria division CSSED10-310</taxon>
    </lineage>
</organism>
<evidence type="ECO:0000313" key="2">
    <source>
        <dbReference type="Proteomes" id="UP001594351"/>
    </source>
</evidence>